<name>H2ZA95_CIOSA</name>
<dbReference type="Pfam" id="PF05746">
    <property type="entry name" value="DALR_1"/>
    <property type="match status" value="1"/>
</dbReference>
<keyword evidence="4 12" id="KW-0547">Nucleotide-binding</keyword>
<dbReference type="Gene3D" id="1.10.730.10">
    <property type="entry name" value="Isoleucyl-tRNA Synthetase, Domain 1"/>
    <property type="match status" value="1"/>
</dbReference>
<dbReference type="GO" id="GO:0004814">
    <property type="term" value="F:arginine-tRNA ligase activity"/>
    <property type="evidence" value="ECO:0007669"/>
    <property type="project" value="UniProtKB-EC"/>
</dbReference>
<sequence>DYFQKQRKQKVLVEFSSPNIAKTFHVGHYRSTVIGNFISNIFEGAGHEVHRINYIGDWGMQVALIALGFKKYGSYELLHSNPLSHLLDVYVKISAECDENPDMVTQGNKIFSDMENGSQEVIQFWKIIRNVSLKEYQKLYDEINVRFTEYTGESRYHIKAKELIKTLQNSSRLQKNLKGNFYIELAGSDWIEDVPEIKHKATLVRGDGTTVYLARDVTAAIDRYEIYNFDRLIYVTDESQKFHFQQLFAVLDTLGYAWAKKSETGLQHKTFGRISNMSTRKGEMIFFTDVLEEAMHHINLDRLQHTTRKQTEDTSDTAKVLALSGLICHDFKARLSKGYKFSWTAALSWKGNTGLFLQYTHCRLCSLERNCGVTINPSTDTTELVLQKYEDVVCMIDHLACYSDALETSYSQLEPSFLLKYMFELCHLTAKALRGCNIKNSPQMEGEALLLSFHCTKITLANAMKLLGISPLGKD</sequence>
<dbReference type="PANTHER" id="PTHR11956:SF11">
    <property type="entry name" value="ARGININE--TRNA LIGASE, MITOCHONDRIAL-RELATED"/>
    <property type="match status" value="1"/>
</dbReference>
<dbReference type="InterPro" id="IPR001412">
    <property type="entry name" value="aa-tRNA-synth_I_CS"/>
</dbReference>
<dbReference type="Ensembl" id="ENSCSAVT00000014675.1">
    <property type="protein sequence ID" value="ENSCSAVP00000014510.1"/>
    <property type="gene ID" value="ENSCSAVG00000008493.1"/>
</dbReference>
<dbReference type="GO" id="GO:0005524">
    <property type="term" value="F:ATP binding"/>
    <property type="evidence" value="ECO:0007669"/>
    <property type="project" value="UniProtKB-KW"/>
</dbReference>
<dbReference type="InterPro" id="IPR009080">
    <property type="entry name" value="tRNAsynth_Ia_anticodon-bd"/>
</dbReference>
<reference evidence="15" key="1">
    <citation type="submission" date="2003-08" db="EMBL/GenBank/DDBJ databases">
        <authorList>
            <person name="Birren B."/>
            <person name="Nusbaum C."/>
            <person name="Abebe A."/>
            <person name="Abouelleil A."/>
            <person name="Adekoya E."/>
            <person name="Ait-zahra M."/>
            <person name="Allen N."/>
            <person name="Allen T."/>
            <person name="An P."/>
            <person name="Anderson M."/>
            <person name="Anderson S."/>
            <person name="Arachchi H."/>
            <person name="Armbruster J."/>
            <person name="Bachantsang P."/>
            <person name="Baldwin J."/>
            <person name="Barry A."/>
            <person name="Bayul T."/>
            <person name="Blitshsteyn B."/>
            <person name="Bloom T."/>
            <person name="Blye J."/>
            <person name="Boguslavskiy L."/>
            <person name="Borowsky M."/>
            <person name="Boukhgalter B."/>
            <person name="Brunache A."/>
            <person name="Butler J."/>
            <person name="Calixte N."/>
            <person name="Calvo S."/>
            <person name="Camarata J."/>
            <person name="Campo K."/>
            <person name="Chang J."/>
            <person name="Cheshatsang Y."/>
            <person name="Citroen M."/>
            <person name="Collymore A."/>
            <person name="Considine T."/>
            <person name="Cook A."/>
            <person name="Cooke P."/>
            <person name="Corum B."/>
            <person name="Cuomo C."/>
            <person name="David R."/>
            <person name="Dawoe T."/>
            <person name="Degray S."/>
            <person name="Dodge S."/>
            <person name="Dooley K."/>
            <person name="Dorje P."/>
            <person name="Dorjee K."/>
            <person name="Dorris L."/>
            <person name="Duffey N."/>
            <person name="Dupes A."/>
            <person name="Elkins T."/>
            <person name="Engels R."/>
            <person name="Erickson J."/>
            <person name="Farina A."/>
            <person name="Faro S."/>
            <person name="Ferreira P."/>
            <person name="Fischer H."/>
            <person name="Fitzgerald M."/>
            <person name="Foley K."/>
            <person name="Gage D."/>
            <person name="Galagan J."/>
            <person name="Gearin G."/>
            <person name="Gnerre S."/>
            <person name="Gnirke A."/>
            <person name="Goyette A."/>
            <person name="Graham J."/>
            <person name="Grandbois E."/>
            <person name="Gyaltsen K."/>
            <person name="Hafez N."/>
            <person name="Hagopian D."/>
            <person name="Hagos B."/>
            <person name="Hall J."/>
            <person name="Hatcher B."/>
            <person name="Heller A."/>
            <person name="Higgins H."/>
            <person name="Honan T."/>
            <person name="Horn A."/>
            <person name="Houde N."/>
            <person name="Hughes L."/>
            <person name="Hulme W."/>
            <person name="Husby E."/>
            <person name="Iliev I."/>
            <person name="Jaffe D."/>
            <person name="Jones C."/>
            <person name="Kamal M."/>
            <person name="Kamat A."/>
            <person name="Kamvysselis M."/>
            <person name="Karlsson E."/>
            <person name="Kells C."/>
            <person name="Kieu A."/>
            <person name="Kisner P."/>
            <person name="Kodira C."/>
            <person name="Kulbokas E."/>
            <person name="Labutti K."/>
            <person name="Lama D."/>
            <person name="Landers T."/>
            <person name="Leger J."/>
            <person name="Levine S."/>
            <person name="Lewis D."/>
            <person name="Lewis T."/>
            <person name="Lindblad-toh K."/>
            <person name="Liu X."/>
            <person name="Lokyitsang T."/>
            <person name="Lokyitsang Y."/>
            <person name="Lucien O."/>
            <person name="Lui A."/>
            <person name="Ma L.J."/>
            <person name="Mabbitt R."/>
            <person name="Macdonald J."/>
            <person name="Maclean C."/>
            <person name="Major J."/>
            <person name="Manning J."/>
            <person name="Marabella R."/>
            <person name="Maru K."/>
            <person name="Matthews C."/>
            <person name="Mauceli E."/>
            <person name="Mccarthy M."/>
            <person name="Mcdonough S."/>
            <person name="Mcghee T."/>
            <person name="Meldrim J."/>
            <person name="Meneus L."/>
            <person name="Mesirov J."/>
            <person name="Mihalev A."/>
            <person name="Mihova T."/>
            <person name="Mikkelsen T."/>
            <person name="Mlenga V."/>
            <person name="Moru K."/>
            <person name="Mozes J."/>
            <person name="Mulrain L."/>
            <person name="Munson G."/>
            <person name="Naylor J."/>
            <person name="Newes C."/>
            <person name="Nguyen C."/>
            <person name="Nguyen N."/>
            <person name="Nguyen T."/>
            <person name="Nicol R."/>
            <person name="Nielsen C."/>
            <person name="Nizzari M."/>
            <person name="Norbu C."/>
            <person name="Norbu N."/>
            <person name="O'donnell P."/>
            <person name="Okoawo O."/>
            <person name="O'leary S."/>
            <person name="Omotosho B."/>
            <person name="O'neill K."/>
            <person name="Osman S."/>
            <person name="Parker S."/>
            <person name="Perrin D."/>
            <person name="Phunkhang P."/>
            <person name="Piqani B."/>
            <person name="Purcell S."/>
            <person name="Rachupka T."/>
            <person name="Ramasamy U."/>
            <person name="Rameau R."/>
            <person name="Ray V."/>
            <person name="Raymond C."/>
            <person name="Retta R."/>
            <person name="Richardson S."/>
            <person name="Rise C."/>
            <person name="Rodriguez J."/>
            <person name="Rogers J."/>
            <person name="Rogov P."/>
            <person name="Rutman M."/>
            <person name="Schupbach R."/>
            <person name="Seaman C."/>
            <person name="Settipalli S."/>
            <person name="Sharpe T."/>
            <person name="Sheridan J."/>
            <person name="Sherpa N."/>
            <person name="Shi J."/>
            <person name="Smirnov S."/>
            <person name="Smith C."/>
            <person name="Sougnez C."/>
            <person name="Spencer B."/>
            <person name="Stalker J."/>
            <person name="Stange-thomann N."/>
            <person name="Stavropoulos S."/>
            <person name="Stetson K."/>
            <person name="Stone C."/>
            <person name="Stone S."/>
            <person name="Stubbs M."/>
            <person name="Talamas J."/>
            <person name="Tchuinga P."/>
            <person name="Tenzing P."/>
            <person name="Tesfaye S."/>
            <person name="Theodore J."/>
            <person name="Thoulutsang Y."/>
            <person name="Topham K."/>
            <person name="Towey S."/>
            <person name="Tsamla T."/>
            <person name="Tsomo N."/>
            <person name="Vallee D."/>
            <person name="Vassiliev H."/>
            <person name="Venkataraman V."/>
            <person name="Vinson J."/>
            <person name="Vo A."/>
            <person name="Wade C."/>
            <person name="Wang S."/>
            <person name="Wangchuk T."/>
            <person name="Wangdi T."/>
            <person name="Whittaker C."/>
            <person name="Wilkinson J."/>
            <person name="Wu Y."/>
            <person name="Wyman D."/>
            <person name="Yadav S."/>
            <person name="Yang S."/>
            <person name="Yang X."/>
            <person name="Yeager S."/>
            <person name="Yee E."/>
            <person name="Young G."/>
            <person name="Zainoun J."/>
            <person name="Zembeck L."/>
            <person name="Zimmer A."/>
            <person name="Zody M."/>
            <person name="Lander E."/>
        </authorList>
    </citation>
    <scope>NUCLEOTIDE SEQUENCE [LARGE SCALE GENOMIC DNA]</scope>
</reference>
<accession>H2ZA95</accession>
<dbReference type="STRING" id="51511.ENSCSAVP00000014510"/>
<proteinExistence type="inferred from homology"/>
<evidence type="ECO:0000256" key="1">
    <source>
        <dbReference type="ARBA" id="ARBA00005594"/>
    </source>
</evidence>
<dbReference type="SUPFAM" id="SSF47323">
    <property type="entry name" value="Anticodon-binding domain of a subclass of class I aminoacyl-tRNA synthetases"/>
    <property type="match status" value="1"/>
</dbReference>
<evidence type="ECO:0000256" key="10">
    <source>
        <dbReference type="ARBA" id="ARBA00049339"/>
    </source>
</evidence>
<dbReference type="InParanoid" id="H2ZA95"/>
<keyword evidence="7 12" id="KW-0030">Aminoacyl-tRNA synthetase</keyword>
<evidence type="ECO:0000256" key="5">
    <source>
        <dbReference type="ARBA" id="ARBA00022840"/>
    </source>
</evidence>
<dbReference type="PANTHER" id="PTHR11956">
    <property type="entry name" value="ARGINYL-TRNA SYNTHETASE"/>
    <property type="match status" value="1"/>
</dbReference>
<evidence type="ECO:0000256" key="12">
    <source>
        <dbReference type="RuleBase" id="RU363038"/>
    </source>
</evidence>
<keyword evidence="15" id="KW-1185">Reference proteome</keyword>
<evidence type="ECO:0000259" key="13">
    <source>
        <dbReference type="SMART" id="SM00836"/>
    </source>
</evidence>
<dbReference type="FunFam" id="3.40.50.620:FF:000058">
    <property type="entry name" value="Mitochondrial arginyl-tRNA synthetase"/>
    <property type="match status" value="1"/>
</dbReference>
<dbReference type="SUPFAM" id="SSF52374">
    <property type="entry name" value="Nucleotidylyl transferase"/>
    <property type="match status" value="1"/>
</dbReference>
<dbReference type="EC" id="6.1.1.19" evidence="2"/>
<dbReference type="InterPro" id="IPR008909">
    <property type="entry name" value="DALR_anticod-bd"/>
</dbReference>
<keyword evidence="3 12" id="KW-0436">Ligase</keyword>
<dbReference type="Proteomes" id="UP000007875">
    <property type="component" value="Unassembled WGS sequence"/>
</dbReference>
<evidence type="ECO:0000313" key="14">
    <source>
        <dbReference type="Ensembl" id="ENSCSAVP00000014510.1"/>
    </source>
</evidence>
<evidence type="ECO:0000256" key="9">
    <source>
        <dbReference type="ARBA" id="ARBA00039495"/>
    </source>
</evidence>
<dbReference type="HOGENOM" id="CLU_006406_6_2_1"/>
<evidence type="ECO:0000313" key="15">
    <source>
        <dbReference type="Proteomes" id="UP000007875"/>
    </source>
</evidence>
<dbReference type="FunFam" id="1.10.730.10:FF:000006">
    <property type="entry name" value="Arginyl-tRNA synthetase 2, mitochondrial"/>
    <property type="match status" value="1"/>
</dbReference>
<dbReference type="InterPro" id="IPR035684">
    <property type="entry name" value="ArgRS_core"/>
</dbReference>
<feature type="domain" description="DALR anticodon binding" evidence="13">
    <location>
        <begin position="357"/>
        <end position="472"/>
    </location>
</feature>
<dbReference type="InterPro" id="IPR001278">
    <property type="entry name" value="Arg-tRNA-ligase"/>
</dbReference>
<dbReference type="eggNOG" id="KOG1195">
    <property type="taxonomic scope" value="Eukaryota"/>
</dbReference>
<comment type="catalytic activity">
    <reaction evidence="10">
        <text>tRNA(Arg) + L-arginine + ATP = L-arginyl-tRNA(Arg) + AMP + diphosphate</text>
        <dbReference type="Rhea" id="RHEA:20301"/>
        <dbReference type="Rhea" id="RHEA-COMP:9658"/>
        <dbReference type="Rhea" id="RHEA-COMP:9673"/>
        <dbReference type="ChEBI" id="CHEBI:30616"/>
        <dbReference type="ChEBI" id="CHEBI:32682"/>
        <dbReference type="ChEBI" id="CHEBI:33019"/>
        <dbReference type="ChEBI" id="CHEBI:78442"/>
        <dbReference type="ChEBI" id="CHEBI:78513"/>
        <dbReference type="ChEBI" id="CHEBI:456215"/>
        <dbReference type="EC" id="6.1.1.19"/>
    </reaction>
</comment>
<dbReference type="SMART" id="SM00836">
    <property type="entry name" value="DALR_1"/>
    <property type="match status" value="1"/>
</dbReference>
<dbReference type="Gene3D" id="3.40.50.620">
    <property type="entry name" value="HUPs"/>
    <property type="match status" value="1"/>
</dbReference>
<organism evidence="14 15">
    <name type="scientific">Ciona savignyi</name>
    <name type="common">Pacific transparent sea squirt</name>
    <dbReference type="NCBI Taxonomy" id="51511"/>
    <lineage>
        <taxon>Eukaryota</taxon>
        <taxon>Metazoa</taxon>
        <taxon>Chordata</taxon>
        <taxon>Tunicata</taxon>
        <taxon>Ascidiacea</taxon>
        <taxon>Phlebobranchia</taxon>
        <taxon>Cionidae</taxon>
        <taxon>Ciona</taxon>
    </lineage>
</organism>
<dbReference type="InterPro" id="IPR014729">
    <property type="entry name" value="Rossmann-like_a/b/a_fold"/>
</dbReference>
<protein>
    <recommendedName>
        <fullName evidence="9">Probable arginine--tRNA ligase, mitochondrial</fullName>
        <ecNumber evidence="2">6.1.1.19</ecNumber>
    </recommendedName>
    <alternativeName>
        <fullName evidence="8">Arginyl-tRNA synthetase</fullName>
    </alternativeName>
</protein>
<reference evidence="14" key="2">
    <citation type="submission" date="2025-08" db="UniProtKB">
        <authorList>
            <consortium name="Ensembl"/>
        </authorList>
    </citation>
    <scope>IDENTIFICATION</scope>
</reference>
<dbReference type="GO" id="GO:0006420">
    <property type="term" value="P:arginyl-tRNA aminoacylation"/>
    <property type="evidence" value="ECO:0007669"/>
    <property type="project" value="InterPro"/>
</dbReference>
<dbReference type="PRINTS" id="PR01038">
    <property type="entry name" value="TRNASYNTHARG"/>
</dbReference>
<evidence type="ECO:0000256" key="6">
    <source>
        <dbReference type="ARBA" id="ARBA00022917"/>
    </source>
</evidence>
<evidence type="ECO:0000256" key="2">
    <source>
        <dbReference type="ARBA" id="ARBA00012837"/>
    </source>
</evidence>
<dbReference type="GO" id="GO:0032543">
    <property type="term" value="P:mitochondrial translation"/>
    <property type="evidence" value="ECO:0007669"/>
    <property type="project" value="TreeGrafter"/>
</dbReference>
<dbReference type="OMA" id="YEFKWER"/>
<evidence type="ECO:0000256" key="11">
    <source>
        <dbReference type="ARBA" id="ARBA00049595"/>
    </source>
</evidence>
<dbReference type="GO" id="GO:0005739">
    <property type="term" value="C:mitochondrion"/>
    <property type="evidence" value="ECO:0007669"/>
    <property type="project" value="TreeGrafter"/>
</dbReference>
<dbReference type="GeneTree" id="ENSGT00530000063407"/>
<comment type="similarity">
    <text evidence="1 12">Belongs to the class-I aminoacyl-tRNA synthetase family.</text>
</comment>
<keyword evidence="6 12" id="KW-0648">Protein biosynthesis</keyword>
<dbReference type="PROSITE" id="PS00178">
    <property type="entry name" value="AA_TRNA_LIGASE_I"/>
    <property type="match status" value="1"/>
</dbReference>
<evidence type="ECO:0000256" key="3">
    <source>
        <dbReference type="ARBA" id="ARBA00022598"/>
    </source>
</evidence>
<keyword evidence="5 12" id="KW-0067">ATP-binding</keyword>
<comment type="function">
    <text evidence="11">Catalyzes the attachment of arginine to tRNA(Arg) in a two-step reaction: arginine is first activated by ATP to form Arg-AMP and then transferred to the acceptor end of tRNA(Arg).</text>
</comment>
<reference evidence="14" key="3">
    <citation type="submission" date="2025-09" db="UniProtKB">
        <authorList>
            <consortium name="Ensembl"/>
        </authorList>
    </citation>
    <scope>IDENTIFICATION</scope>
</reference>
<evidence type="ECO:0000256" key="7">
    <source>
        <dbReference type="ARBA" id="ARBA00023146"/>
    </source>
</evidence>
<dbReference type="AlphaFoldDB" id="H2ZA95"/>
<evidence type="ECO:0000256" key="4">
    <source>
        <dbReference type="ARBA" id="ARBA00022741"/>
    </source>
</evidence>
<evidence type="ECO:0000256" key="8">
    <source>
        <dbReference type="ARBA" id="ARBA00033033"/>
    </source>
</evidence>
<dbReference type="NCBIfam" id="TIGR00456">
    <property type="entry name" value="argS"/>
    <property type="match status" value="1"/>
</dbReference>
<dbReference type="Pfam" id="PF00750">
    <property type="entry name" value="tRNA-synt_1d"/>
    <property type="match status" value="1"/>
</dbReference>